<dbReference type="Proteomes" id="UP001296581">
    <property type="component" value="Unassembled WGS sequence"/>
</dbReference>
<evidence type="ECO:0000313" key="3">
    <source>
        <dbReference type="Proteomes" id="UP001297422"/>
    </source>
</evidence>
<reference evidence="2" key="2">
    <citation type="submission" date="2020-02" db="EMBL/GenBank/DDBJ databases">
        <authorList>
            <person name="Littmann E."/>
            <person name="Sorbara M."/>
        </authorList>
    </citation>
    <scope>NUCLEOTIDE SEQUENCE</scope>
    <source>
        <strain evidence="2">MSK.11.9</strain>
    </source>
</reference>
<proteinExistence type="predicted"/>
<evidence type="ECO:0000313" key="2">
    <source>
        <dbReference type="EMBL" id="NSI64266.1"/>
    </source>
</evidence>
<evidence type="ECO:0000313" key="1">
    <source>
        <dbReference type="EMBL" id="MCB5494476.1"/>
    </source>
</evidence>
<organism evidence="1 3">
    <name type="scientific">Mediterraneibacter gnavus</name>
    <name type="common">Ruminococcus gnavus</name>
    <dbReference type="NCBI Taxonomy" id="33038"/>
    <lineage>
        <taxon>Bacteria</taxon>
        <taxon>Bacillati</taxon>
        <taxon>Bacillota</taxon>
        <taxon>Clostridia</taxon>
        <taxon>Lachnospirales</taxon>
        <taxon>Lachnospiraceae</taxon>
        <taxon>Mediterraneibacter</taxon>
    </lineage>
</organism>
<sequence>MSPGTPGCFLKAYEEVNGKRLYYKLSNYDSYRGVFGHECVNELIVSRVMDILRIPHVKYKLIHAQIIIDGKEQETWLSVSENFRKDNEEKLAYDLYYDLQKEGNESPLEFAIRNNWELYMYQMFCIDYLIPIETVMEAIWKC</sequence>
<comment type="caution">
    <text evidence="1">The sequence shown here is derived from an EMBL/GenBank/DDBJ whole genome shotgun (WGS) entry which is preliminary data.</text>
</comment>
<name>A0AAJ1B070_MEDGN</name>
<dbReference type="AlphaFoldDB" id="A0AAJ1B070"/>
<gene>
    <name evidence="2" type="ORF">G4981_03030</name>
    <name evidence="1" type="ORF">LIQ10_12130</name>
</gene>
<reference evidence="2" key="1">
    <citation type="journal article" date="2020" name="Cell Host Microbe">
        <title>Functional and Genomic Variation between Human-Derived Isolates of Lachnospiraceae Reveals Inter- and Intra-Species Diversity.</title>
        <authorList>
            <person name="Sorbara M.T."/>
            <person name="Littmann E.R."/>
            <person name="Fontana E."/>
            <person name="Moody T.U."/>
            <person name="Kohout C.E."/>
            <person name="Gjonbalaj M."/>
            <person name="Eaton V."/>
            <person name="Seok R."/>
            <person name="Leiner I.M."/>
            <person name="Pamer E.G."/>
        </authorList>
    </citation>
    <scope>NUCLEOTIDE SEQUENCE</scope>
    <source>
        <strain evidence="2">MSK.11.9</strain>
    </source>
</reference>
<accession>A0AAJ1B070</accession>
<protein>
    <submittedName>
        <fullName evidence="1">Uncharacterized protein</fullName>
    </submittedName>
</protein>
<reference evidence="1" key="3">
    <citation type="submission" date="2021-10" db="EMBL/GenBank/DDBJ databases">
        <title>Collection of gut derived symbiotic bacterial strains cultured from healthy donors.</title>
        <authorList>
            <person name="Lin H."/>
            <person name="Littmann E."/>
            <person name="Claire K."/>
            <person name="Pamer E."/>
        </authorList>
    </citation>
    <scope>NUCLEOTIDE SEQUENCE</scope>
    <source>
        <strain evidence="1">MSK.23.4</strain>
    </source>
</reference>
<dbReference type="EMBL" id="JAAIRY010000002">
    <property type="protein sequence ID" value="NSI64266.1"/>
    <property type="molecule type" value="Genomic_DNA"/>
</dbReference>
<dbReference type="EMBL" id="JAJBNC010000019">
    <property type="protein sequence ID" value="MCB5494476.1"/>
    <property type="molecule type" value="Genomic_DNA"/>
</dbReference>
<dbReference type="Proteomes" id="UP001297422">
    <property type="component" value="Unassembled WGS sequence"/>
</dbReference>
<dbReference type="RefSeq" id="WP_117994291.1">
    <property type="nucleotide sequence ID" value="NZ_JAAIMT010000016.1"/>
</dbReference>